<organism evidence="5 6">
    <name type="scientific">Stylosanthes scabra</name>
    <dbReference type="NCBI Taxonomy" id="79078"/>
    <lineage>
        <taxon>Eukaryota</taxon>
        <taxon>Viridiplantae</taxon>
        <taxon>Streptophyta</taxon>
        <taxon>Embryophyta</taxon>
        <taxon>Tracheophyta</taxon>
        <taxon>Spermatophyta</taxon>
        <taxon>Magnoliopsida</taxon>
        <taxon>eudicotyledons</taxon>
        <taxon>Gunneridae</taxon>
        <taxon>Pentapetalae</taxon>
        <taxon>rosids</taxon>
        <taxon>fabids</taxon>
        <taxon>Fabales</taxon>
        <taxon>Fabaceae</taxon>
        <taxon>Papilionoideae</taxon>
        <taxon>50 kb inversion clade</taxon>
        <taxon>dalbergioids sensu lato</taxon>
        <taxon>Dalbergieae</taxon>
        <taxon>Pterocarpus clade</taxon>
        <taxon>Stylosanthes</taxon>
    </lineage>
</organism>
<evidence type="ECO:0000256" key="1">
    <source>
        <dbReference type="ARBA" id="ARBA00005850"/>
    </source>
</evidence>
<dbReference type="EMBL" id="JASCZI010242394">
    <property type="protein sequence ID" value="MED6210916.1"/>
    <property type="molecule type" value="Genomic_DNA"/>
</dbReference>
<dbReference type="Pfam" id="PF01813">
    <property type="entry name" value="ATP-synt_D"/>
    <property type="match status" value="1"/>
</dbReference>
<keyword evidence="2" id="KW-0813">Transport</keyword>
<feature type="region of interest" description="Disordered" evidence="4">
    <location>
        <begin position="129"/>
        <end position="181"/>
    </location>
</feature>
<keyword evidence="6" id="KW-1185">Reference proteome</keyword>
<reference evidence="5 6" key="1">
    <citation type="journal article" date="2023" name="Plants (Basel)">
        <title>Bridging the Gap: Combining Genomics and Transcriptomics Approaches to Understand Stylosanthes scabra, an Orphan Legume from the Brazilian Caatinga.</title>
        <authorList>
            <person name="Ferreira-Neto J.R.C."/>
            <person name="da Silva M.D."/>
            <person name="Binneck E."/>
            <person name="de Melo N.F."/>
            <person name="da Silva R.H."/>
            <person name="de Melo A.L.T.M."/>
            <person name="Pandolfi V."/>
            <person name="Bustamante F.O."/>
            <person name="Brasileiro-Vidal A.C."/>
            <person name="Benko-Iseppon A.M."/>
        </authorList>
    </citation>
    <scope>NUCLEOTIDE SEQUENCE [LARGE SCALE GENOMIC DNA]</scope>
    <source>
        <tissue evidence="5">Leaves</tissue>
    </source>
</reference>
<gene>
    <name evidence="5" type="ORF">PIB30_068612</name>
</gene>
<dbReference type="InterPro" id="IPR002699">
    <property type="entry name" value="V_ATPase_D"/>
</dbReference>
<proteinExistence type="inferred from homology"/>
<evidence type="ECO:0000313" key="5">
    <source>
        <dbReference type="EMBL" id="MED6210916.1"/>
    </source>
</evidence>
<dbReference type="Gene3D" id="1.10.287.3240">
    <property type="match status" value="1"/>
</dbReference>
<evidence type="ECO:0000313" key="6">
    <source>
        <dbReference type="Proteomes" id="UP001341840"/>
    </source>
</evidence>
<sequence>MSRILKIGSDRPVKPVELRTDDLYGSIQLQKPEMIKSKVLKTGSVIEPFKLPHQMLVQPSGNQVFLFSRDKGLKPKSPILENFHLGERTGRVLVRSNRSVSGRFTGSIPAFSRAVSACRSIRFHDRATVEPGARSPDSALPSVLQRRRCLTTSPPPFRPCVADPTPRRRHRKKERKMSGQTQRLNVVPTVTMLGVMKARLVGATRGHALLKKKSDALTVQFRQILKKIVSTKESMGLPQGPVPAGECCWCETSQVRVHQ</sequence>
<name>A0ABU6YLY5_9FABA</name>
<accession>A0ABU6YLY5</accession>
<dbReference type="PANTHER" id="PTHR11671">
    <property type="entry name" value="V-TYPE ATP SYNTHASE SUBUNIT D"/>
    <property type="match status" value="1"/>
</dbReference>
<comment type="caution">
    <text evidence="5">The sequence shown here is derived from an EMBL/GenBank/DDBJ whole genome shotgun (WGS) entry which is preliminary data.</text>
</comment>
<evidence type="ECO:0000256" key="4">
    <source>
        <dbReference type="SAM" id="MobiDB-lite"/>
    </source>
</evidence>
<protein>
    <submittedName>
        <fullName evidence="5">Uncharacterized protein</fullName>
    </submittedName>
</protein>
<evidence type="ECO:0000256" key="2">
    <source>
        <dbReference type="ARBA" id="ARBA00022448"/>
    </source>
</evidence>
<keyword evidence="3" id="KW-0406">Ion transport</keyword>
<evidence type="ECO:0000256" key="3">
    <source>
        <dbReference type="ARBA" id="ARBA00023065"/>
    </source>
</evidence>
<dbReference type="Proteomes" id="UP001341840">
    <property type="component" value="Unassembled WGS sequence"/>
</dbReference>
<comment type="similarity">
    <text evidence="1">Belongs to the V-ATPase D subunit family.</text>
</comment>